<evidence type="ECO:0000256" key="5">
    <source>
        <dbReference type="ARBA" id="ARBA00013211"/>
    </source>
</evidence>
<evidence type="ECO:0000256" key="9">
    <source>
        <dbReference type="RuleBase" id="RU361267"/>
    </source>
</evidence>
<sequence length="241" mass="27342">MKHWLKPFWFLYLICIFLPFGLAATLLTAVVTFTACSLGDDKVWGYYPGKWWARFMCLLTFSPVECKGLENIDKTQSYIFAANHGSIYDVFVIYGYIGVPFKWIMRQELRKIPFIGAACAAAGHIFIKRENRRQSFRSLQTAENKLAEGVSVVIFPEGTRTRTGETGKFKRGAFHIAADLDLPIVPVSISGAFRIMPRNKIYPVPGHLKLTVHKPVPFKPENHDEEMEQIEAIRQAVISAV</sequence>
<reference evidence="12" key="1">
    <citation type="submission" date="2020-10" db="EMBL/GenBank/DDBJ databases">
        <authorList>
            <person name="Gilroy R."/>
        </authorList>
    </citation>
    <scope>NUCLEOTIDE SEQUENCE</scope>
    <source>
        <strain evidence="12">D3-1215</strain>
    </source>
</reference>
<feature type="transmembrane region" description="Helical" evidence="10">
    <location>
        <begin position="78"/>
        <end position="97"/>
    </location>
</feature>
<dbReference type="InterPro" id="IPR004552">
    <property type="entry name" value="AGP_acyltrans"/>
</dbReference>
<evidence type="ECO:0000259" key="11">
    <source>
        <dbReference type="SMART" id="SM00563"/>
    </source>
</evidence>
<dbReference type="InterPro" id="IPR002123">
    <property type="entry name" value="Plipid/glycerol_acylTrfase"/>
</dbReference>
<evidence type="ECO:0000256" key="1">
    <source>
        <dbReference type="ARBA" id="ARBA00001141"/>
    </source>
</evidence>
<comment type="domain">
    <text evidence="9">The HXXXXD motif is essential for acyltransferase activity and may constitute the binding site for the phosphate moiety of the glycerol-3-phosphate.</text>
</comment>
<evidence type="ECO:0000256" key="2">
    <source>
        <dbReference type="ARBA" id="ARBA00004728"/>
    </source>
</evidence>
<keyword evidence="10" id="KW-0812">Transmembrane</keyword>
<comment type="similarity">
    <text evidence="4 9">Belongs to the 1-acyl-sn-glycerol-3-phosphate acyltransferase family.</text>
</comment>
<dbReference type="Pfam" id="PF01553">
    <property type="entry name" value="Acyltransferase"/>
    <property type="match status" value="1"/>
</dbReference>
<proteinExistence type="inferred from homology"/>
<gene>
    <name evidence="12" type="ORF">IAC32_06830</name>
</gene>
<dbReference type="SMART" id="SM00563">
    <property type="entry name" value="PlsC"/>
    <property type="match status" value="1"/>
</dbReference>
<reference evidence="12" key="2">
    <citation type="journal article" date="2021" name="PeerJ">
        <title>Extensive microbial diversity within the chicken gut microbiome revealed by metagenomics and culture.</title>
        <authorList>
            <person name="Gilroy R."/>
            <person name="Ravi A."/>
            <person name="Getino M."/>
            <person name="Pursley I."/>
            <person name="Horton D.L."/>
            <person name="Alikhan N.F."/>
            <person name="Baker D."/>
            <person name="Gharbi K."/>
            <person name="Hall N."/>
            <person name="Watson M."/>
            <person name="Adriaenssens E.M."/>
            <person name="Foster-Nyarko E."/>
            <person name="Jarju S."/>
            <person name="Secka A."/>
            <person name="Antonio M."/>
            <person name="Oren A."/>
            <person name="Chaudhuri R.R."/>
            <person name="La Ragione R."/>
            <person name="Hildebrand F."/>
            <person name="Pallen M.J."/>
        </authorList>
    </citation>
    <scope>NUCLEOTIDE SEQUENCE</scope>
    <source>
        <strain evidence="12">D3-1215</strain>
    </source>
</reference>
<keyword evidence="8 9" id="KW-0012">Acyltransferase</keyword>
<evidence type="ECO:0000256" key="10">
    <source>
        <dbReference type="SAM" id="Phobius"/>
    </source>
</evidence>
<keyword evidence="9" id="KW-1208">Phospholipid metabolism</keyword>
<organism evidence="12 13">
    <name type="scientific">Candidatus Enterocola intestinipullorum</name>
    <dbReference type="NCBI Taxonomy" id="2840783"/>
    <lineage>
        <taxon>Bacteria</taxon>
        <taxon>Pseudomonadati</taxon>
        <taxon>Bacteroidota</taxon>
        <taxon>Bacteroidia</taxon>
        <taxon>Bacteroidales</taxon>
        <taxon>Candidatus Enterocola</taxon>
    </lineage>
</organism>
<accession>A0A9D9EIZ2</accession>
<dbReference type="NCBIfam" id="TIGR00530">
    <property type="entry name" value="AGP_acyltrn"/>
    <property type="match status" value="1"/>
</dbReference>
<evidence type="ECO:0000313" key="13">
    <source>
        <dbReference type="Proteomes" id="UP000823637"/>
    </source>
</evidence>
<feature type="domain" description="Phospholipid/glycerol acyltransferase" evidence="11">
    <location>
        <begin position="78"/>
        <end position="192"/>
    </location>
</feature>
<keyword evidence="9" id="KW-0443">Lipid metabolism</keyword>
<dbReference type="EMBL" id="JADIMR010000101">
    <property type="protein sequence ID" value="MBO8447440.1"/>
    <property type="molecule type" value="Genomic_DNA"/>
</dbReference>
<evidence type="ECO:0000256" key="3">
    <source>
        <dbReference type="ARBA" id="ARBA00005189"/>
    </source>
</evidence>
<evidence type="ECO:0000313" key="12">
    <source>
        <dbReference type="EMBL" id="MBO8447440.1"/>
    </source>
</evidence>
<keyword evidence="7 9" id="KW-0808">Transferase</keyword>
<keyword evidence="10" id="KW-1133">Transmembrane helix</keyword>
<dbReference type="PANTHER" id="PTHR10434">
    <property type="entry name" value="1-ACYL-SN-GLYCEROL-3-PHOSPHATE ACYLTRANSFERASE"/>
    <property type="match status" value="1"/>
</dbReference>
<dbReference type="AlphaFoldDB" id="A0A9D9EIZ2"/>
<evidence type="ECO:0000256" key="8">
    <source>
        <dbReference type="ARBA" id="ARBA00023315"/>
    </source>
</evidence>
<name>A0A9D9EIZ2_9BACT</name>
<evidence type="ECO:0000256" key="7">
    <source>
        <dbReference type="ARBA" id="ARBA00022679"/>
    </source>
</evidence>
<dbReference type="SUPFAM" id="SSF69593">
    <property type="entry name" value="Glycerol-3-phosphate (1)-acyltransferase"/>
    <property type="match status" value="1"/>
</dbReference>
<dbReference type="GO" id="GO:0006654">
    <property type="term" value="P:phosphatidic acid biosynthetic process"/>
    <property type="evidence" value="ECO:0007669"/>
    <property type="project" value="TreeGrafter"/>
</dbReference>
<comment type="caution">
    <text evidence="12">The sequence shown here is derived from an EMBL/GenBank/DDBJ whole genome shotgun (WGS) entry which is preliminary data.</text>
</comment>
<keyword evidence="10" id="KW-0472">Membrane</keyword>
<dbReference type="PANTHER" id="PTHR10434:SF66">
    <property type="entry name" value="PHOSPHOLIPID_GLYCEROL ACYLTRANSFERASE DOMAIN-CONTAINING PROTEIN"/>
    <property type="match status" value="1"/>
</dbReference>
<evidence type="ECO:0000256" key="6">
    <source>
        <dbReference type="ARBA" id="ARBA00016139"/>
    </source>
</evidence>
<dbReference type="EC" id="2.3.1.51" evidence="5 9"/>
<evidence type="ECO:0000256" key="4">
    <source>
        <dbReference type="ARBA" id="ARBA00008655"/>
    </source>
</evidence>
<keyword evidence="9" id="KW-0594">Phospholipid biosynthesis</keyword>
<dbReference type="GO" id="GO:0003841">
    <property type="term" value="F:1-acylglycerol-3-phosphate O-acyltransferase activity"/>
    <property type="evidence" value="ECO:0007669"/>
    <property type="project" value="UniProtKB-UniRule"/>
</dbReference>
<dbReference type="CDD" id="cd07989">
    <property type="entry name" value="LPLAT_AGPAT-like"/>
    <property type="match status" value="1"/>
</dbReference>
<dbReference type="GO" id="GO:0016020">
    <property type="term" value="C:membrane"/>
    <property type="evidence" value="ECO:0007669"/>
    <property type="project" value="InterPro"/>
</dbReference>
<comment type="pathway">
    <text evidence="3">Lipid metabolism.</text>
</comment>
<feature type="transmembrane region" description="Helical" evidence="10">
    <location>
        <begin position="9"/>
        <end position="31"/>
    </location>
</feature>
<protein>
    <recommendedName>
        <fullName evidence="6 9">1-acyl-sn-glycerol-3-phosphate acyltransferase</fullName>
        <ecNumber evidence="5 9">2.3.1.51</ecNumber>
    </recommendedName>
</protein>
<dbReference type="Proteomes" id="UP000823637">
    <property type="component" value="Unassembled WGS sequence"/>
</dbReference>
<comment type="pathway">
    <text evidence="2">Phospholipid metabolism; CDP-diacylglycerol biosynthesis; CDP-diacylglycerol from sn-glycerol 3-phosphate: step 2/3.</text>
</comment>
<comment type="catalytic activity">
    <reaction evidence="1 9">
        <text>a 1-acyl-sn-glycero-3-phosphate + an acyl-CoA = a 1,2-diacyl-sn-glycero-3-phosphate + CoA</text>
        <dbReference type="Rhea" id="RHEA:19709"/>
        <dbReference type="ChEBI" id="CHEBI:57287"/>
        <dbReference type="ChEBI" id="CHEBI:57970"/>
        <dbReference type="ChEBI" id="CHEBI:58342"/>
        <dbReference type="ChEBI" id="CHEBI:58608"/>
        <dbReference type="EC" id="2.3.1.51"/>
    </reaction>
</comment>
<keyword evidence="9" id="KW-0444">Lipid biosynthesis</keyword>